<dbReference type="NCBIfam" id="TIGR03317">
    <property type="entry name" value="ygfZ_signature"/>
    <property type="match status" value="1"/>
</dbReference>
<accession>A0A3G6ISF3</accession>
<dbReference type="Gene3D" id="3.30.1360.120">
    <property type="entry name" value="Probable tRNA modification gtpase trme, domain 1"/>
    <property type="match status" value="2"/>
</dbReference>
<evidence type="ECO:0000256" key="1">
    <source>
        <dbReference type="ARBA" id="ARBA00022946"/>
    </source>
</evidence>
<dbReference type="PANTHER" id="PTHR22602:SF0">
    <property type="entry name" value="TRANSFERASE CAF17, MITOCHONDRIAL-RELATED"/>
    <property type="match status" value="1"/>
</dbReference>
<evidence type="ECO:0000313" key="5">
    <source>
        <dbReference type="Proteomes" id="UP000271426"/>
    </source>
</evidence>
<proteinExistence type="predicted"/>
<dbReference type="PANTHER" id="PTHR22602">
    <property type="entry name" value="TRANSFERASE CAF17, MITOCHONDRIAL-RELATED"/>
    <property type="match status" value="1"/>
</dbReference>
<protein>
    <submittedName>
        <fullName evidence="4">Putative global regulator</fullName>
    </submittedName>
</protein>
<keyword evidence="1" id="KW-0809">Transit peptide</keyword>
<dbReference type="AlphaFoldDB" id="A0A3G6ISF3"/>
<dbReference type="SUPFAM" id="SSF103025">
    <property type="entry name" value="Folate-binding domain"/>
    <property type="match status" value="1"/>
</dbReference>
<organism evidence="4 5">
    <name type="scientific">Corynebacterium pseudopelargi</name>
    <dbReference type="NCBI Taxonomy" id="2080757"/>
    <lineage>
        <taxon>Bacteria</taxon>
        <taxon>Bacillati</taxon>
        <taxon>Actinomycetota</taxon>
        <taxon>Actinomycetes</taxon>
        <taxon>Mycobacteriales</taxon>
        <taxon>Corynebacteriaceae</taxon>
        <taxon>Corynebacterium</taxon>
    </lineage>
</organism>
<feature type="region of interest" description="Disordered" evidence="2">
    <location>
        <begin position="330"/>
        <end position="352"/>
    </location>
</feature>
<gene>
    <name evidence="4" type="ORF">CPPEL_02025</name>
</gene>
<dbReference type="InterPro" id="IPR017703">
    <property type="entry name" value="YgfZ/GCV_T_CS"/>
</dbReference>
<evidence type="ECO:0000259" key="3">
    <source>
        <dbReference type="Pfam" id="PF25455"/>
    </source>
</evidence>
<evidence type="ECO:0000256" key="2">
    <source>
        <dbReference type="SAM" id="MobiDB-lite"/>
    </source>
</evidence>
<reference evidence="4 5" key="1">
    <citation type="submission" date="2018-11" db="EMBL/GenBank/DDBJ databases">
        <authorList>
            <person name="Kleinhagauer T."/>
            <person name="Glaeser S.P."/>
            <person name="Spergser J."/>
            <person name="Ruckert C."/>
            <person name="Kaempfer P."/>
            <person name="Busse H.-J."/>
        </authorList>
    </citation>
    <scope>NUCLEOTIDE SEQUENCE [LARGE SCALE GENOMIC DNA]</scope>
    <source>
        <strain evidence="4 5">812CH</strain>
    </source>
</reference>
<dbReference type="InterPro" id="IPR045179">
    <property type="entry name" value="YgfZ/GcvT"/>
</dbReference>
<keyword evidence="5" id="KW-1185">Reference proteome</keyword>
<dbReference type="InterPro" id="IPR027266">
    <property type="entry name" value="TrmE/GcvT-like"/>
</dbReference>
<sequence>MQQNHVSSPLLNLPGATECDPGDDPIAVAGVAWHYGNPLGEQRAFETSLALVDRSHRRVIAVEGEDGPSFLNNLLSQKLVDAPVPFGAQALDLDAQGRVLHQMDVLVWENTIYLDCEPEDFDGLLDYLNKMVFWSKVEISTPDIAVLTLAGVLPEVEPAVPYRRMDLLAVPSMDLLVPREDVLEVAGELIAQGAQAVGLMAYQAERVRALAPVRHLDLDSKSIPHESSSLLNHGVHLHKGCYRGQETVARVENLGRSPRVLVLLHLDGSAPTLPVPGDAITAAGSSRALGRVGTVVHDHEFGPIALGLLKRSAVQRKDLQAGDVAVAVDPDSIPKEEATPAGRQAIERLQGK</sequence>
<dbReference type="KEGG" id="cpso:CPPEL_02025"/>
<dbReference type="Pfam" id="PF25455">
    <property type="entry name" value="Beta-barrel_CAF17_C"/>
    <property type="match status" value="1"/>
</dbReference>
<dbReference type="RefSeq" id="WP_245990477.1">
    <property type="nucleotide sequence ID" value="NZ_CP033898.1"/>
</dbReference>
<feature type="domain" description="CAF17 C-terminal" evidence="3">
    <location>
        <begin position="263"/>
        <end position="334"/>
    </location>
</feature>
<dbReference type="Proteomes" id="UP000271426">
    <property type="component" value="Chromosome"/>
</dbReference>
<dbReference type="EMBL" id="CP033898">
    <property type="protein sequence ID" value="AZA08551.1"/>
    <property type="molecule type" value="Genomic_DNA"/>
</dbReference>
<name>A0A3G6ISF3_9CORY</name>
<evidence type="ECO:0000313" key="4">
    <source>
        <dbReference type="EMBL" id="AZA08551.1"/>
    </source>
</evidence>
<dbReference type="InterPro" id="IPR057460">
    <property type="entry name" value="CAF17_C"/>
</dbReference>
<dbReference type="GO" id="GO:0016226">
    <property type="term" value="P:iron-sulfur cluster assembly"/>
    <property type="evidence" value="ECO:0007669"/>
    <property type="project" value="TreeGrafter"/>
</dbReference>